<dbReference type="Proteomes" id="UP001366060">
    <property type="component" value="Unassembled WGS sequence"/>
</dbReference>
<evidence type="ECO:0000313" key="1">
    <source>
        <dbReference type="EMBL" id="MEL0659939.1"/>
    </source>
</evidence>
<dbReference type="RefSeq" id="WP_341628446.1">
    <property type="nucleotide sequence ID" value="NZ_JBAKBA010000029.1"/>
</dbReference>
<gene>
    <name evidence="1" type="ORF">V6255_12400</name>
</gene>
<proteinExistence type="predicted"/>
<dbReference type="EMBL" id="JBAKBA010000029">
    <property type="protein sequence ID" value="MEL0659939.1"/>
    <property type="molecule type" value="Genomic_DNA"/>
</dbReference>
<evidence type="ECO:0000313" key="2">
    <source>
        <dbReference type="Proteomes" id="UP001366060"/>
    </source>
</evidence>
<organism evidence="1 2">
    <name type="scientific">Psychromonas arctica</name>
    <dbReference type="NCBI Taxonomy" id="168275"/>
    <lineage>
        <taxon>Bacteria</taxon>
        <taxon>Pseudomonadati</taxon>
        <taxon>Pseudomonadota</taxon>
        <taxon>Gammaproteobacteria</taxon>
        <taxon>Alteromonadales</taxon>
        <taxon>Psychromonadaceae</taxon>
        <taxon>Psychromonas</taxon>
    </lineage>
</organism>
<accession>A0ABU9HDG2</accession>
<sequence>MDALISKQIDETSLRSPPWTTMVSNDDNAYIDFKKQPKLIRGALEDLTPFKKWDFVETFYSLIEWINSASSTLESNDCVFNPVEKNTDQQYPYPKKCSARLMILFRDIPENCQEKSVDWLSNKILTLVSTMKPNFKAGAIALSHSPTCYLALGDQPNTGGMGYQVTLTFLAYGKNESKCYENMKEVLKVAQSSLQGVNKSIQHGELDLLYKT</sequence>
<keyword evidence="2" id="KW-1185">Reference proteome</keyword>
<name>A0ABU9HDG2_9GAMM</name>
<comment type="caution">
    <text evidence="1">The sequence shown here is derived from an EMBL/GenBank/DDBJ whole genome shotgun (WGS) entry which is preliminary data.</text>
</comment>
<protein>
    <submittedName>
        <fullName evidence="1">Uncharacterized protein</fullName>
    </submittedName>
</protein>
<reference evidence="1 2" key="1">
    <citation type="submission" date="2024-02" db="EMBL/GenBank/DDBJ databases">
        <title>Bacteria isolated from the canopy kelp, Nereocystis luetkeana.</title>
        <authorList>
            <person name="Pfister C.A."/>
            <person name="Younker I.T."/>
            <person name="Light S.H."/>
        </authorList>
    </citation>
    <scope>NUCLEOTIDE SEQUENCE [LARGE SCALE GENOMIC DNA]</scope>
    <source>
        <strain evidence="1 2">TI.2.07</strain>
    </source>
</reference>